<gene>
    <name evidence="3" type="ORF">IWA51_11155</name>
</gene>
<dbReference type="EMBL" id="CP064936">
    <property type="protein sequence ID" value="QQA00799.1"/>
    <property type="molecule type" value="Genomic_DNA"/>
</dbReference>
<dbReference type="CDD" id="cd00603">
    <property type="entry name" value="IPT_PCSR"/>
    <property type="match status" value="1"/>
</dbReference>
<dbReference type="SUPFAM" id="SSF81296">
    <property type="entry name" value="E set domains"/>
    <property type="match status" value="2"/>
</dbReference>
<dbReference type="InterPro" id="IPR002909">
    <property type="entry name" value="IPT_dom"/>
</dbReference>
<evidence type="ECO:0000259" key="2">
    <source>
        <dbReference type="SMART" id="SM00460"/>
    </source>
</evidence>
<reference evidence="3 4" key="1">
    <citation type="submission" date="2020-11" db="EMBL/GenBank/DDBJ databases">
        <title>Treponema Peruensis nv. sp., first commensal Treponema isolated from human feces.</title>
        <authorList>
            <person name="Belkhou C."/>
            <person name="Raes J."/>
        </authorList>
    </citation>
    <scope>NUCLEOTIDE SEQUENCE [LARGE SCALE GENOMIC DNA]</scope>
    <source>
        <strain evidence="3 4">RCC2812</strain>
    </source>
</reference>
<dbReference type="SMART" id="SM00460">
    <property type="entry name" value="TGc"/>
    <property type="match status" value="1"/>
</dbReference>
<dbReference type="SUPFAM" id="SSF54001">
    <property type="entry name" value="Cysteine proteinases"/>
    <property type="match status" value="1"/>
</dbReference>
<dbReference type="AlphaFoldDB" id="A0A7T3RCX5"/>
<feature type="domain" description="Transglutaminase-like" evidence="2">
    <location>
        <begin position="422"/>
        <end position="484"/>
    </location>
</feature>
<evidence type="ECO:0000313" key="4">
    <source>
        <dbReference type="Proteomes" id="UP000595224"/>
    </source>
</evidence>
<dbReference type="InterPro" id="IPR013783">
    <property type="entry name" value="Ig-like_fold"/>
</dbReference>
<name>A0A7T3RCX5_9SPIR</name>
<proteinExistence type="predicted"/>
<dbReference type="PANTHER" id="PTHR38339:SF1">
    <property type="entry name" value="TRANSGLUTAMINASE-LIKE DOMAIN-CONTAINING PROTEIN"/>
    <property type="match status" value="1"/>
</dbReference>
<protein>
    <submittedName>
        <fullName evidence="3">IPT/TIG domain-containing protein</fullName>
    </submittedName>
</protein>
<dbReference type="InterPro" id="IPR014756">
    <property type="entry name" value="Ig_E-set"/>
</dbReference>
<dbReference type="Pfam" id="PF01833">
    <property type="entry name" value="TIG"/>
    <property type="match status" value="2"/>
</dbReference>
<dbReference type="RefSeq" id="WP_198442480.1">
    <property type="nucleotide sequence ID" value="NZ_CBCSHE010000015.1"/>
</dbReference>
<keyword evidence="1" id="KW-0812">Transmembrane</keyword>
<dbReference type="InterPro" id="IPR038765">
    <property type="entry name" value="Papain-like_cys_pep_sf"/>
</dbReference>
<evidence type="ECO:0000313" key="3">
    <source>
        <dbReference type="EMBL" id="QQA00799.1"/>
    </source>
</evidence>
<dbReference type="InterPro" id="IPR002931">
    <property type="entry name" value="Transglutaminase-like"/>
</dbReference>
<sequence length="566" mass="62002">MSFFLNYKQLLKKSPAVRTVTWAAVICIAIVLTAIIGRNVTKKPVISHIDPPVGAPGDMMVIEGSGFGNTRGTSFVEIADSKVTSSGYVSWSDTQIRIAIPSNVQDGLVVVGTSAGRSEPSFFANKTGIPVAVRADPFTTLPSITSVEPSSGAATGQVLTITGSNFGTTRGTSGVFFTSAAESQSSETASSSQQEGVFIQANPANFDYEFWSDNEIRVRVPDGAASGSIFVKTEKGVCENYKIMLNYPAGKKNFGSKRTYVVQITADISNNESGQDSPVALYMPRPPVSAMQPSAVLNDYYPEPLIKDDPYTIIHQRQLNHIINNKERFSQTFVIEVRRIESSIIPKNIRPYKNTDSALYVSATTPDECVQSGDEEVLALSDKIVGREKNPYTQAKLIYNFMIENYSINEKVRTGNVSALDLPKRKTGDAYDFAILFTALCRARGIPSIPVSGVIVESNSSAKIHWWSEVYFEDFGWMPVDPALGAGLEFKAFSSVKNPAEFYFGNMDNQHVAFSRGWHQIKPAFINGKTVFRPRTYALQSIWEEAGSTVSSYSSLWNNPAIIGIY</sequence>
<keyword evidence="1" id="KW-0472">Membrane</keyword>
<keyword evidence="4" id="KW-1185">Reference proteome</keyword>
<feature type="transmembrane region" description="Helical" evidence="1">
    <location>
        <begin position="20"/>
        <end position="37"/>
    </location>
</feature>
<keyword evidence="1" id="KW-1133">Transmembrane helix</keyword>
<dbReference type="Proteomes" id="UP000595224">
    <property type="component" value="Chromosome"/>
</dbReference>
<evidence type="ECO:0000256" key="1">
    <source>
        <dbReference type="SAM" id="Phobius"/>
    </source>
</evidence>
<dbReference type="Gene3D" id="3.10.620.30">
    <property type="match status" value="1"/>
</dbReference>
<dbReference type="KEGG" id="tper:IWA51_11155"/>
<accession>A0A7T3RCX5</accession>
<organism evidence="3 4">
    <name type="scientific">Treponema peruense</name>
    <dbReference type="NCBI Taxonomy" id="2787628"/>
    <lineage>
        <taxon>Bacteria</taxon>
        <taxon>Pseudomonadati</taxon>
        <taxon>Spirochaetota</taxon>
        <taxon>Spirochaetia</taxon>
        <taxon>Spirochaetales</taxon>
        <taxon>Treponemataceae</taxon>
        <taxon>Treponema</taxon>
    </lineage>
</organism>
<dbReference type="PANTHER" id="PTHR38339">
    <property type="entry name" value="TRANSGLUTAMINASE DOMAIN PROTEIN"/>
    <property type="match status" value="1"/>
</dbReference>
<dbReference type="Pfam" id="PF01841">
    <property type="entry name" value="Transglut_core"/>
    <property type="match status" value="1"/>
</dbReference>
<dbReference type="Gene3D" id="2.60.40.10">
    <property type="entry name" value="Immunoglobulins"/>
    <property type="match status" value="2"/>
</dbReference>